<dbReference type="AlphaFoldDB" id="A0A9P4LZU2"/>
<feature type="transmembrane region" description="Helical" evidence="1">
    <location>
        <begin position="68"/>
        <end position="88"/>
    </location>
</feature>
<evidence type="ECO:0000256" key="1">
    <source>
        <dbReference type="SAM" id="Phobius"/>
    </source>
</evidence>
<feature type="transmembrane region" description="Helical" evidence="1">
    <location>
        <begin position="108"/>
        <end position="127"/>
    </location>
</feature>
<dbReference type="PROSITE" id="PS51257">
    <property type="entry name" value="PROKAR_LIPOPROTEIN"/>
    <property type="match status" value="1"/>
</dbReference>
<protein>
    <recommendedName>
        <fullName evidence="4">FAR-17a/AIG1-like protein</fullName>
    </recommendedName>
</protein>
<dbReference type="EMBL" id="ML978711">
    <property type="protein sequence ID" value="KAF2091480.1"/>
    <property type="molecule type" value="Genomic_DNA"/>
</dbReference>
<proteinExistence type="predicted"/>
<dbReference type="PANTHER" id="PTHR12242:SF1">
    <property type="entry name" value="MYND-TYPE DOMAIN-CONTAINING PROTEIN"/>
    <property type="match status" value="1"/>
</dbReference>
<keyword evidence="1" id="KW-0812">Transmembrane</keyword>
<evidence type="ECO:0000313" key="3">
    <source>
        <dbReference type="Proteomes" id="UP000799776"/>
    </source>
</evidence>
<gene>
    <name evidence="2" type="ORF">K490DRAFT_60920</name>
</gene>
<feature type="transmembrane region" description="Helical" evidence="1">
    <location>
        <begin position="29"/>
        <end position="48"/>
    </location>
</feature>
<keyword evidence="3" id="KW-1185">Reference proteome</keyword>
<feature type="transmembrane region" description="Helical" evidence="1">
    <location>
        <begin position="167"/>
        <end position="188"/>
    </location>
</feature>
<evidence type="ECO:0000313" key="2">
    <source>
        <dbReference type="EMBL" id="KAF2091480.1"/>
    </source>
</evidence>
<keyword evidence="1" id="KW-0472">Membrane</keyword>
<comment type="caution">
    <text evidence="2">The sequence shown here is derived from an EMBL/GenBank/DDBJ whole genome shotgun (WGS) entry which is preliminary data.</text>
</comment>
<keyword evidence="1" id="KW-1133">Transmembrane helix</keyword>
<dbReference type="Proteomes" id="UP000799776">
    <property type="component" value="Unassembled WGS sequence"/>
</dbReference>
<name>A0A9P4LZU2_9PEZI</name>
<dbReference type="PANTHER" id="PTHR12242">
    <property type="entry name" value="OS02G0130600 PROTEIN-RELATED"/>
    <property type="match status" value="1"/>
</dbReference>
<sequence>MLRFWPLFGVETPFDPYHRFETSTILSPLALGCVRSVLAFYGILTIILSLTLPVQQPAGASFSYFSNITWWGITWYQVFASIHTLSYARTGRSLLERWPRFFQLAHSLLYTTIMVFPLMVTIVFWALQFKPSKFADPVDAWSNTTHHALNSAYALFEIIVPRTERPLWIHLPCIVILLGGYAGIAYITHATEGFYTYAFLNPHKHKTGTFAGIIIGMGAICIVLFVIVYLLIWLRLWLTETVLGKPGKFADRDTARLNSVLTVESDQDSKEKQDRMEQIV</sequence>
<dbReference type="GO" id="GO:0016020">
    <property type="term" value="C:membrane"/>
    <property type="evidence" value="ECO:0007669"/>
    <property type="project" value="TreeGrafter"/>
</dbReference>
<organism evidence="2 3">
    <name type="scientific">Saccharata proteae CBS 121410</name>
    <dbReference type="NCBI Taxonomy" id="1314787"/>
    <lineage>
        <taxon>Eukaryota</taxon>
        <taxon>Fungi</taxon>
        <taxon>Dikarya</taxon>
        <taxon>Ascomycota</taxon>
        <taxon>Pezizomycotina</taxon>
        <taxon>Dothideomycetes</taxon>
        <taxon>Dothideomycetes incertae sedis</taxon>
        <taxon>Botryosphaeriales</taxon>
        <taxon>Saccharataceae</taxon>
        <taxon>Saccharata</taxon>
    </lineage>
</organism>
<accession>A0A9P4LZU2</accession>
<reference evidence="2" key="1">
    <citation type="journal article" date="2020" name="Stud. Mycol.">
        <title>101 Dothideomycetes genomes: a test case for predicting lifestyles and emergence of pathogens.</title>
        <authorList>
            <person name="Haridas S."/>
            <person name="Albert R."/>
            <person name="Binder M."/>
            <person name="Bloem J."/>
            <person name="Labutti K."/>
            <person name="Salamov A."/>
            <person name="Andreopoulos B."/>
            <person name="Baker S."/>
            <person name="Barry K."/>
            <person name="Bills G."/>
            <person name="Bluhm B."/>
            <person name="Cannon C."/>
            <person name="Castanera R."/>
            <person name="Culley D."/>
            <person name="Daum C."/>
            <person name="Ezra D."/>
            <person name="Gonzalez J."/>
            <person name="Henrissat B."/>
            <person name="Kuo A."/>
            <person name="Liang C."/>
            <person name="Lipzen A."/>
            <person name="Lutzoni F."/>
            <person name="Magnuson J."/>
            <person name="Mondo S."/>
            <person name="Nolan M."/>
            <person name="Ohm R."/>
            <person name="Pangilinan J."/>
            <person name="Park H.-J."/>
            <person name="Ramirez L."/>
            <person name="Alfaro M."/>
            <person name="Sun H."/>
            <person name="Tritt A."/>
            <person name="Yoshinaga Y."/>
            <person name="Zwiers L.-H."/>
            <person name="Turgeon B."/>
            <person name="Goodwin S."/>
            <person name="Spatafora J."/>
            <person name="Crous P."/>
            <person name="Grigoriev I."/>
        </authorList>
    </citation>
    <scope>NUCLEOTIDE SEQUENCE</scope>
    <source>
        <strain evidence="2">CBS 121410</strain>
    </source>
</reference>
<feature type="transmembrane region" description="Helical" evidence="1">
    <location>
        <begin position="209"/>
        <end position="234"/>
    </location>
</feature>
<dbReference type="OrthoDB" id="419711at2759"/>
<evidence type="ECO:0008006" key="4">
    <source>
        <dbReference type="Google" id="ProtNLM"/>
    </source>
</evidence>